<feature type="domain" description="Acyl-CoA dehydrogenase/oxidase C-terminal" evidence="6">
    <location>
        <begin position="287"/>
        <end position="442"/>
    </location>
</feature>
<feature type="domain" description="Acyl-CoA oxidase/dehydrogenase middle" evidence="7">
    <location>
        <begin position="184"/>
        <end position="276"/>
    </location>
</feature>
<evidence type="ECO:0000256" key="1">
    <source>
        <dbReference type="ARBA" id="ARBA00001974"/>
    </source>
</evidence>
<keyword evidence="3 5" id="KW-0285">Flavoprotein</keyword>
<evidence type="ECO:0000259" key="6">
    <source>
        <dbReference type="Pfam" id="PF00441"/>
    </source>
</evidence>
<dbReference type="RefSeq" id="WP_028094639.1">
    <property type="nucleotide sequence ID" value="NZ_BNAP01000024.1"/>
</dbReference>
<comment type="caution">
    <text evidence="9">The sequence shown here is derived from an EMBL/GenBank/DDBJ whole genome shotgun (WGS) entry which is preliminary data.</text>
</comment>
<dbReference type="EMBL" id="BNAP01000024">
    <property type="protein sequence ID" value="GHG99570.1"/>
    <property type="molecule type" value="Genomic_DNA"/>
</dbReference>
<dbReference type="NCBIfam" id="NF008594">
    <property type="entry name" value="PRK11561.1"/>
    <property type="match status" value="1"/>
</dbReference>
<evidence type="ECO:0000259" key="8">
    <source>
        <dbReference type="Pfam" id="PF18158"/>
    </source>
</evidence>
<dbReference type="AlphaFoldDB" id="A0A8J3H899"/>
<dbReference type="InterPro" id="IPR036250">
    <property type="entry name" value="AcylCo_DH-like_C"/>
</dbReference>
<evidence type="ECO:0000256" key="4">
    <source>
        <dbReference type="ARBA" id="ARBA00022827"/>
    </source>
</evidence>
<evidence type="ECO:0000259" key="7">
    <source>
        <dbReference type="Pfam" id="PF02770"/>
    </source>
</evidence>
<reference evidence="9" key="1">
    <citation type="journal article" date="2014" name="Int. J. Syst. Evol. Microbiol.">
        <title>Complete genome sequence of Corynebacterium casei LMG S-19264T (=DSM 44701T), isolated from a smear-ripened cheese.</title>
        <authorList>
            <consortium name="US DOE Joint Genome Institute (JGI-PGF)"/>
            <person name="Walter F."/>
            <person name="Albersmeier A."/>
            <person name="Kalinowski J."/>
            <person name="Ruckert C."/>
        </authorList>
    </citation>
    <scope>NUCLEOTIDE SEQUENCE</scope>
    <source>
        <strain evidence="9">CGMCC 1.7081</strain>
    </source>
</reference>
<sequence>MSITEQFMTHDVQNQPTPLRDYNVWEVDTPLREAVEREGGGWAADHLSEYGARAGSDLLDAGYAANENKPKLRSFDRYGRRIDEVEFHPAYHDLMRASMQFGMNGFAWRNANRAGAHVARAAVMYIGSQADAGTGCPMSMTYAAIPALRHSPELAEKWIPKLISPDYDPRPIPMEEKAGCTIGMGMTEKQGGSDVRANTTRAIRQEDGSYAIVGHKWFFSAPMCDAHLVLAQAEGGLSCFLIPRILPDGSRNAVEVQRLKDKLGDWSNASSEVEFQGARGELVGEEGRGIVTILEMVALTRLDCMIGSSSQMRQALVQAMHHTRHRKAFGKLLVDQPLMRNVLADLALEVEAAIALTLRVARAIDSAPRDDHEAALARIATAIGKYWICKRTPPMVNEAQECLGGIGYVEETMMPRLYRQAPLNSIWEGSGNVQCLDVLRALKKEPETREALFAELLSAKGKDAHYDAELGRLAQSFEDVATLEFRSRQVVERAALMLQASILLKSADPAIAAEFCRSRIGGEHGLAFGTLGPDAPVELLLQRAMTAA</sequence>
<proteinExistence type="inferred from homology"/>
<keyword evidence="5" id="KW-0560">Oxidoreductase</keyword>
<comment type="similarity">
    <text evidence="2 5">Belongs to the acyl-CoA dehydrogenase family.</text>
</comment>
<feature type="domain" description="Adaptive response protein AidB N-terminal" evidence="8">
    <location>
        <begin position="14"/>
        <end position="169"/>
    </location>
</feature>
<dbReference type="InterPro" id="IPR009100">
    <property type="entry name" value="AcylCoA_DH/oxidase_NM_dom_sf"/>
</dbReference>
<name>A0A8J3H899_9RHOB</name>
<dbReference type="PROSITE" id="PS00072">
    <property type="entry name" value="ACYL_COA_DH_1"/>
    <property type="match status" value="1"/>
</dbReference>
<dbReference type="Pfam" id="PF00441">
    <property type="entry name" value="Acyl-CoA_dh_1"/>
    <property type="match status" value="1"/>
</dbReference>
<evidence type="ECO:0000256" key="5">
    <source>
        <dbReference type="RuleBase" id="RU362125"/>
    </source>
</evidence>
<dbReference type="Gene3D" id="2.40.110.20">
    <property type="match status" value="1"/>
</dbReference>
<evidence type="ECO:0000256" key="3">
    <source>
        <dbReference type="ARBA" id="ARBA00022630"/>
    </source>
</evidence>
<dbReference type="InterPro" id="IPR006091">
    <property type="entry name" value="Acyl-CoA_Oxase/DH_mid-dom"/>
</dbReference>
<dbReference type="Pfam" id="PF18158">
    <property type="entry name" value="AidB_N"/>
    <property type="match status" value="1"/>
</dbReference>
<dbReference type="PANTHER" id="PTHR42707">
    <property type="entry name" value="ACYL-COA DEHYDROGENASE"/>
    <property type="match status" value="1"/>
</dbReference>
<organism evidence="9 10">
    <name type="scientific">Pseudodonghicola xiamenensis</name>
    <dbReference type="NCBI Taxonomy" id="337702"/>
    <lineage>
        <taxon>Bacteria</taxon>
        <taxon>Pseudomonadati</taxon>
        <taxon>Pseudomonadota</taxon>
        <taxon>Alphaproteobacteria</taxon>
        <taxon>Rhodobacterales</taxon>
        <taxon>Paracoccaceae</taxon>
        <taxon>Pseudodonghicola</taxon>
    </lineage>
</organism>
<keyword evidence="4 5" id="KW-0274">FAD</keyword>
<dbReference type="Proteomes" id="UP000611500">
    <property type="component" value="Unassembled WGS sequence"/>
</dbReference>
<protein>
    <submittedName>
        <fullName evidence="9">Acyl-CoA dehydrogenase</fullName>
    </submittedName>
</protein>
<keyword evidence="10" id="KW-1185">Reference proteome</keyword>
<reference evidence="9" key="2">
    <citation type="submission" date="2020-09" db="EMBL/GenBank/DDBJ databases">
        <authorList>
            <person name="Sun Q."/>
            <person name="Zhou Y."/>
        </authorList>
    </citation>
    <scope>NUCLEOTIDE SEQUENCE</scope>
    <source>
        <strain evidence="9">CGMCC 1.7081</strain>
    </source>
</reference>
<dbReference type="InterPro" id="IPR052904">
    <property type="entry name" value="Acyl-CoA_dehydrogenase-like"/>
</dbReference>
<dbReference type="InterPro" id="IPR041504">
    <property type="entry name" value="AidB_N"/>
</dbReference>
<dbReference type="PANTHER" id="PTHR42707:SF3">
    <property type="entry name" value="ACYL-COA DEHYDROGENASE AIDB-RELATED"/>
    <property type="match status" value="1"/>
</dbReference>
<dbReference type="InterPro" id="IPR009075">
    <property type="entry name" value="AcylCo_DH/oxidase_C"/>
</dbReference>
<dbReference type="InterPro" id="IPR006089">
    <property type="entry name" value="Acyl-CoA_DH_CS"/>
</dbReference>
<evidence type="ECO:0000256" key="2">
    <source>
        <dbReference type="ARBA" id="ARBA00009347"/>
    </source>
</evidence>
<dbReference type="GO" id="GO:0003995">
    <property type="term" value="F:acyl-CoA dehydrogenase activity"/>
    <property type="evidence" value="ECO:0007669"/>
    <property type="project" value="InterPro"/>
</dbReference>
<dbReference type="Pfam" id="PF02770">
    <property type="entry name" value="Acyl-CoA_dh_M"/>
    <property type="match status" value="1"/>
</dbReference>
<evidence type="ECO:0000313" key="9">
    <source>
        <dbReference type="EMBL" id="GHG99570.1"/>
    </source>
</evidence>
<dbReference type="Gene3D" id="1.20.140.10">
    <property type="entry name" value="Butyryl-CoA Dehydrogenase, subunit A, domain 3"/>
    <property type="match status" value="1"/>
</dbReference>
<gene>
    <name evidence="9" type="ORF">GCM10010961_35530</name>
</gene>
<comment type="cofactor">
    <cofactor evidence="1 5">
        <name>FAD</name>
        <dbReference type="ChEBI" id="CHEBI:57692"/>
    </cofactor>
</comment>
<dbReference type="Gene3D" id="6.10.250.600">
    <property type="match status" value="1"/>
</dbReference>
<evidence type="ECO:0000313" key="10">
    <source>
        <dbReference type="Proteomes" id="UP000611500"/>
    </source>
</evidence>
<accession>A0A8J3H899</accession>
<dbReference type="SUPFAM" id="SSF47203">
    <property type="entry name" value="Acyl-CoA dehydrogenase C-terminal domain-like"/>
    <property type="match status" value="1"/>
</dbReference>
<dbReference type="SUPFAM" id="SSF56645">
    <property type="entry name" value="Acyl-CoA dehydrogenase NM domain-like"/>
    <property type="match status" value="1"/>
</dbReference>